<evidence type="ECO:0000313" key="2">
    <source>
        <dbReference type="EMBL" id="PKB97180.1"/>
    </source>
</evidence>
<dbReference type="VEuPathDB" id="FungiDB:FUN_016682"/>
<name>A0A2N0NRI4_9GLOM</name>
<dbReference type="VEuPathDB" id="FungiDB:RhiirFUN_021850"/>
<sequence>MSSSNNKNTNFSLASYEPLEPYPQLDVHSDNRRNIPEGGLSKDKVLRMNIKPQNNALPTIIVKAPLPSPILSTFSFLVSFEKYHVTAASKAGYNKIYECRRSKSFFFEVVDQIPNTNEIHLKIYTSDYHMSSTPIRRSPTVPLFRFPYDRNCALLHLSEDRILPPHITSALRSVIKIQNSDEEDNSSANNGRDDTSENSYRDWYIKNLIDEHYGKGASEYIDAVLLLQDSTIQLSLRDAYMLGLDEDRINIEDHNTSAKHYLRRTNAMEFFTRLNDNFDDRMASIRNFAYGASKKKSNDKRTVASRHDLGDTSDDTKIIERRPKKRRARHNHYNNYGDLIPLTKKICLFDCRDTKEEDFLPSNIDLIFKFQDNSSANNGRDDTSENSYRDWYIANLIDEHYGKGASEYIDAVLLIQDSTIQLSLRDAYMLGLDEDRISEIRAHDRLNERLNVIKDIKDQHTSAKNYLRRINAMEFFTRMNDNFDDRMASIRNFAYGASTKKSNDKRTVASRRLNNLIRDFGQQYRDEHYPFKPYRAIIRPNDIQYVKDDLGDTSDDTKIIERRPKKRHARYNHYNYYGDLTPLTKKICTFDCRDTKEEDFLPANIDLIFKFRILK</sequence>
<feature type="region of interest" description="Disordered" evidence="1">
    <location>
        <begin position="178"/>
        <end position="197"/>
    </location>
</feature>
<dbReference type="VEuPathDB" id="FungiDB:RhiirFUN_010033"/>
<reference evidence="2 3" key="1">
    <citation type="submission" date="2016-04" db="EMBL/GenBank/DDBJ databases">
        <title>Genome analyses suggest a sexual origin of heterokaryosis in a supposedly ancient asexual fungus.</title>
        <authorList>
            <person name="Ropars J."/>
            <person name="Sedzielewska K."/>
            <person name="Noel J."/>
            <person name="Charron P."/>
            <person name="Farinelli L."/>
            <person name="Marton T."/>
            <person name="Kruger M."/>
            <person name="Pelin A."/>
            <person name="Brachmann A."/>
            <person name="Corradi N."/>
        </authorList>
    </citation>
    <scope>NUCLEOTIDE SEQUENCE [LARGE SCALE GENOMIC DNA]</scope>
    <source>
        <strain evidence="2 3">A5</strain>
    </source>
</reference>
<dbReference type="VEuPathDB" id="FungiDB:RhiirA1_462668"/>
<dbReference type="Proteomes" id="UP000232722">
    <property type="component" value="Unassembled WGS sequence"/>
</dbReference>
<gene>
    <name evidence="2" type="ORF">RhiirA5_433587</name>
</gene>
<reference evidence="2 3" key="2">
    <citation type="submission" date="2017-09" db="EMBL/GenBank/DDBJ databases">
        <title>Extensive intraspecific genome diversity in a model arbuscular mycorrhizal fungus.</title>
        <authorList>
            <person name="Chen E.C."/>
            <person name="Morin E."/>
            <person name="Beaudet D."/>
            <person name="Noel J."/>
            <person name="Ndikumana S."/>
            <person name="Charron P."/>
            <person name="St-Onge C."/>
            <person name="Giorgi J."/>
            <person name="Grigoriev I.V."/>
            <person name="Roux C."/>
            <person name="Martin F.M."/>
            <person name="Corradi N."/>
        </authorList>
    </citation>
    <scope>NUCLEOTIDE SEQUENCE [LARGE SCALE GENOMIC DNA]</scope>
    <source>
        <strain evidence="2 3">A5</strain>
    </source>
</reference>
<protein>
    <submittedName>
        <fullName evidence="2">Uncharacterized protein</fullName>
    </submittedName>
</protein>
<comment type="caution">
    <text evidence="2">The sequence shown here is derived from an EMBL/GenBank/DDBJ whole genome shotgun (WGS) entry which is preliminary data.</text>
</comment>
<evidence type="ECO:0000256" key="1">
    <source>
        <dbReference type="SAM" id="MobiDB-lite"/>
    </source>
</evidence>
<organism evidence="2 3">
    <name type="scientific">Rhizophagus irregularis</name>
    <dbReference type="NCBI Taxonomy" id="588596"/>
    <lineage>
        <taxon>Eukaryota</taxon>
        <taxon>Fungi</taxon>
        <taxon>Fungi incertae sedis</taxon>
        <taxon>Mucoromycota</taxon>
        <taxon>Glomeromycotina</taxon>
        <taxon>Glomeromycetes</taxon>
        <taxon>Glomerales</taxon>
        <taxon>Glomeraceae</taxon>
        <taxon>Rhizophagus</taxon>
    </lineage>
</organism>
<dbReference type="AlphaFoldDB" id="A0A2N0NRI4"/>
<proteinExistence type="predicted"/>
<accession>A0A2N0NRI4</accession>
<dbReference type="EMBL" id="LLXJ01003359">
    <property type="protein sequence ID" value="PKB97180.1"/>
    <property type="molecule type" value="Genomic_DNA"/>
</dbReference>
<evidence type="ECO:0000313" key="3">
    <source>
        <dbReference type="Proteomes" id="UP000232722"/>
    </source>
</evidence>
<dbReference type="VEuPathDB" id="FungiDB:FUN_015391"/>